<reference evidence="1" key="2">
    <citation type="submission" date="2025-09" db="UniProtKB">
        <authorList>
            <consortium name="Ensembl"/>
        </authorList>
    </citation>
    <scope>IDENTIFICATION</scope>
</reference>
<proteinExistence type="predicted"/>
<evidence type="ECO:0000313" key="2">
    <source>
        <dbReference type="Proteomes" id="UP000694404"/>
    </source>
</evidence>
<dbReference type="AlphaFoldDB" id="A0A8C0H8F5"/>
<organism evidence="1 2">
    <name type="scientific">Chelonoidis abingdonii</name>
    <name type="common">Abingdon island giant tortoise</name>
    <name type="synonym">Testudo abingdonii</name>
    <dbReference type="NCBI Taxonomy" id="106734"/>
    <lineage>
        <taxon>Eukaryota</taxon>
        <taxon>Metazoa</taxon>
        <taxon>Chordata</taxon>
        <taxon>Craniata</taxon>
        <taxon>Vertebrata</taxon>
        <taxon>Euteleostomi</taxon>
        <taxon>Archelosauria</taxon>
        <taxon>Testudinata</taxon>
        <taxon>Testudines</taxon>
        <taxon>Cryptodira</taxon>
        <taxon>Durocryptodira</taxon>
        <taxon>Testudinoidea</taxon>
        <taxon>Testudinidae</taxon>
        <taxon>Chelonoidis</taxon>
    </lineage>
</organism>
<reference evidence="1" key="1">
    <citation type="submission" date="2025-08" db="UniProtKB">
        <authorList>
            <consortium name="Ensembl"/>
        </authorList>
    </citation>
    <scope>IDENTIFICATION</scope>
</reference>
<dbReference type="Gene3D" id="3.40.50.10130">
    <property type="match status" value="1"/>
</dbReference>
<dbReference type="Proteomes" id="UP000694404">
    <property type="component" value="Unplaced"/>
</dbReference>
<dbReference type="Ensembl" id="ENSCABT00000021661.1">
    <property type="protein sequence ID" value="ENSCABP00000019771.1"/>
    <property type="gene ID" value="ENSCABG00000014590.1"/>
</dbReference>
<name>A0A8C0H8F5_CHEAB</name>
<sequence length="78" mass="8738">PCRTPPDHPAYLGVPYGHVIGNEKWRGSQIARGLQGKHVNRAQKCISRSTCRVTLFKVVLILIPANQTICFVLCRILK</sequence>
<accession>A0A8C0H8F5</accession>
<keyword evidence="2" id="KW-1185">Reference proteome</keyword>
<evidence type="ECO:0000313" key="1">
    <source>
        <dbReference type="Ensembl" id="ENSCABP00000019771.1"/>
    </source>
</evidence>
<protein>
    <submittedName>
        <fullName evidence="1">Uncharacterized protein</fullName>
    </submittedName>
</protein>